<evidence type="ECO:0000256" key="2">
    <source>
        <dbReference type="ARBA" id="ARBA00022737"/>
    </source>
</evidence>
<dbReference type="Proteomes" id="UP000326759">
    <property type="component" value="Unassembled WGS sequence"/>
</dbReference>
<dbReference type="InterPro" id="IPR010565">
    <property type="entry name" value="Muskelin_N"/>
</dbReference>
<keyword evidence="1" id="KW-0880">Kelch repeat</keyword>
<dbReference type="InterPro" id="IPR006594">
    <property type="entry name" value="LisH"/>
</dbReference>
<feature type="domain" description="Muskelin N-terminal" evidence="3">
    <location>
        <begin position="36"/>
        <end position="210"/>
    </location>
</feature>
<evidence type="ECO:0000313" key="6">
    <source>
        <dbReference type="Proteomes" id="UP000326759"/>
    </source>
</evidence>
<evidence type="ECO:0000259" key="3">
    <source>
        <dbReference type="Pfam" id="PF06588"/>
    </source>
</evidence>
<dbReference type="Gene3D" id="2.60.120.260">
    <property type="entry name" value="Galactose-binding domain-like"/>
    <property type="match status" value="1"/>
</dbReference>
<dbReference type="Pfam" id="PF06588">
    <property type="entry name" value="Muskelin_N"/>
    <property type="match status" value="1"/>
</dbReference>
<evidence type="ECO:0000313" key="5">
    <source>
        <dbReference type="EMBL" id="KAB7494435.1"/>
    </source>
</evidence>
<sequence>VKMATKMLLGNNFSSITNFEEDENSILTYVVHKYSRIIYTDNPHDQIQDGHQILSEFPQYLILKLSQPSIVKTITFGKYEKAHVCNLKKFCVYGGLTEDNMVLLLESGLKNNSIPEVFNLRHTIGCNKFPVRYIKIMPLQTWGSTFNFSIWHVSLKGCGDWNVVHKCINAYSEYREKEAIRLCLKHLREFNYSEAFDSLLKHSKVQLEDPFLTEIHDELVKKGNHERCEELVQKAYEEGYFQQYITQLDYKPKWNPIIVSTDSTFKETPGMRGGHQMCIDVNHQIIYLFGGWDGTQDLSDLWSFNISTEEWTCISRDTSQEGGPCGRSCHKMCLDSKRRQIFTLGRFVDPSMRNEENMKSDFYLYEIESNSWTSISDDTSSVGGPSLIFDHQIVMDEDNRVIYVFGGRVVTPNEDASTARSREHKYSGLFSYHVSTNTWKQLMEDGPSFSCSKIRARIGHSMLFHSGTRELFILGGQRHKEFLTDFFTYSVDTNTICFISDGTKKESGSLPSPGFTQKATIDTNLNEIHILAGLSKEKNRKVENVRNSFWIYNISQNKSCVYHNEVSTEEHDGKKAHQQPLEPCPRYAYQLVYDHSKKEKSKIN</sequence>
<comment type="caution">
    <text evidence="5">The sequence shown here is derived from an EMBL/GenBank/DDBJ whole genome shotgun (WGS) entry which is preliminary data.</text>
</comment>
<dbReference type="PANTHER" id="PTHR15526">
    <property type="entry name" value="MUSKELIN"/>
    <property type="match status" value="1"/>
</dbReference>
<dbReference type="Pfam" id="PF24981">
    <property type="entry name" value="Beta-prop_ATRN-LZTR1"/>
    <property type="match status" value="1"/>
</dbReference>
<dbReference type="EMBL" id="SEYY01024036">
    <property type="protein sequence ID" value="KAB7494435.1"/>
    <property type="molecule type" value="Genomic_DNA"/>
</dbReference>
<keyword evidence="6" id="KW-1185">Reference proteome</keyword>
<dbReference type="OrthoDB" id="10052615at2759"/>
<dbReference type="Gene3D" id="2.120.10.80">
    <property type="entry name" value="Kelch-type beta propeller"/>
    <property type="match status" value="2"/>
</dbReference>
<name>A0A5N5SK42_9CRUS</name>
<dbReference type="SUPFAM" id="SSF117281">
    <property type="entry name" value="Kelch motif"/>
    <property type="match status" value="1"/>
</dbReference>
<dbReference type="GO" id="GO:0005737">
    <property type="term" value="C:cytoplasm"/>
    <property type="evidence" value="ECO:0007669"/>
    <property type="project" value="TreeGrafter"/>
</dbReference>
<organism evidence="5 6">
    <name type="scientific">Armadillidium nasatum</name>
    <dbReference type="NCBI Taxonomy" id="96803"/>
    <lineage>
        <taxon>Eukaryota</taxon>
        <taxon>Metazoa</taxon>
        <taxon>Ecdysozoa</taxon>
        <taxon>Arthropoda</taxon>
        <taxon>Crustacea</taxon>
        <taxon>Multicrustacea</taxon>
        <taxon>Malacostraca</taxon>
        <taxon>Eumalacostraca</taxon>
        <taxon>Peracarida</taxon>
        <taxon>Isopoda</taxon>
        <taxon>Oniscidea</taxon>
        <taxon>Crinocheta</taxon>
        <taxon>Armadillidiidae</taxon>
        <taxon>Armadillidium</taxon>
    </lineage>
</organism>
<gene>
    <name evidence="5" type="primary">Mkln1</name>
    <name evidence="5" type="ORF">Anas_06769</name>
</gene>
<dbReference type="PANTHER" id="PTHR15526:SF5">
    <property type="entry name" value="MUSKELIN"/>
    <property type="match status" value="1"/>
</dbReference>
<feature type="domain" description="Attractin/MKLN-like beta-propeller" evidence="4">
    <location>
        <begin position="265"/>
        <end position="481"/>
    </location>
</feature>
<proteinExistence type="predicted"/>
<evidence type="ECO:0000256" key="1">
    <source>
        <dbReference type="ARBA" id="ARBA00022441"/>
    </source>
</evidence>
<reference evidence="5 6" key="1">
    <citation type="journal article" date="2019" name="PLoS Biol.">
        <title>Sex chromosomes control vertical transmission of feminizing Wolbachia symbionts in an isopod.</title>
        <authorList>
            <person name="Becking T."/>
            <person name="Chebbi M.A."/>
            <person name="Giraud I."/>
            <person name="Moumen B."/>
            <person name="Laverre T."/>
            <person name="Caubet Y."/>
            <person name="Peccoud J."/>
            <person name="Gilbert C."/>
            <person name="Cordaux R."/>
        </authorList>
    </citation>
    <scope>NUCLEOTIDE SEQUENCE [LARGE SCALE GENOMIC DNA]</scope>
    <source>
        <strain evidence="5">ANa2</strain>
        <tissue evidence="5">Whole body excluding digestive tract and cuticle</tissue>
    </source>
</reference>
<accession>A0A5N5SK42</accession>
<feature type="non-terminal residue" evidence="5">
    <location>
        <position position="1"/>
    </location>
</feature>
<dbReference type="AlphaFoldDB" id="A0A5N5SK42"/>
<protein>
    <submittedName>
        <fullName evidence="5">Muskelin</fullName>
    </submittedName>
</protein>
<dbReference type="InterPro" id="IPR056737">
    <property type="entry name" value="Beta-prop_ATRN-MKLN-like"/>
</dbReference>
<dbReference type="InterPro" id="IPR052456">
    <property type="entry name" value="CTLH_complex_component"/>
</dbReference>
<dbReference type="PROSITE" id="PS50896">
    <property type="entry name" value="LISH"/>
    <property type="match status" value="1"/>
</dbReference>
<evidence type="ECO:0000259" key="4">
    <source>
        <dbReference type="Pfam" id="PF24981"/>
    </source>
</evidence>
<keyword evidence="2" id="KW-0677">Repeat</keyword>
<dbReference type="InterPro" id="IPR015915">
    <property type="entry name" value="Kelch-typ_b-propeller"/>
</dbReference>